<evidence type="ECO:0000313" key="1">
    <source>
        <dbReference type="EMBL" id="MBX73280.1"/>
    </source>
</evidence>
<protein>
    <submittedName>
        <fullName evidence="1">Uncharacterized protein</fullName>
    </submittedName>
</protein>
<organism evidence="1">
    <name type="scientific">Rhizophora mucronata</name>
    <name type="common">Asiatic mangrove</name>
    <dbReference type="NCBI Taxonomy" id="61149"/>
    <lineage>
        <taxon>Eukaryota</taxon>
        <taxon>Viridiplantae</taxon>
        <taxon>Streptophyta</taxon>
        <taxon>Embryophyta</taxon>
        <taxon>Tracheophyta</taxon>
        <taxon>Spermatophyta</taxon>
        <taxon>Magnoliopsida</taxon>
        <taxon>eudicotyledons</taxon>
        <taxon>Gunneridae</taxon>
        <taxon>Pentapetalae</taxon>
        <taxon>rosids</taxon>
        <taxon>fabids</taxon>
        <taxon>Malpighiales</taxon>
        <taxon>Rhizophoraceae</taxon>
        <taxon>Rhizophora</taxon>
    </lineage>
</organism>
<proteinExistence type="predicted"/>
<accession>A0A2P2R247</accession>
<reference evidence="1" key="1">
    <citation type="submission" date="2018-02" db="EMBL/GenBank/DDBJ databases">
        <title>Rhizophora mucronata_Transcriptome.</title>
        <authorList>
            <person name="Meera S.P."/>
            <person name="Sreeshan A."/>
            <person name="Augustine A."/>
        </authorList>
    </citation>
    <scope>NUCLEOTIDE SEQUENCE</scope>
    <source>
        <tissue evidence="1">Leaf</tissue>
    </source>
</reference>
<sequence length="62" mass="7470">MERSASSYQRFQRRELCRIITIPSFSFSKINKRSHLSLSVSRSAFFYFWPFRLLLLVSSFSR</sequence>
<dbReference type="AlphaFoldDB" id="A0A2P2R247"/>
<dbReference type="EMBL" id="GGEC01092796">
    <property type="protein sequence ID" value="MBX73280.1"/>
    <property type="molecule type" value="Transcribed_RNA"/>
</dbReference>
<name>A0A2P2R247_RHIMU</name>